<comment type="caution">
    <text evidence="2">The sequence shown here is derived from an EMBL/GenBank/DDBJ whole genome shotgun (WGS) entry which is preliminary data.</text>
</comment>
<keyword evidence="3" id="KW-1185">Reference proteome</keyword>
<gene>
    <name evidence="2" type="ORF">NET02_03385</name>
</gene>
<organism evidence="2 3">
    <name type="scientific">Thermalbibacter longus</name>
    <dbReference type="NCBI Taxonomy" id="2951981"/>
    <lineage>
        <taxon>Bacteria</taxon>
        <taxon>Pseudomonadati</taxon>
        <taxon>Thermomicrobiota</taxon>
        <taxon>Thermomicrobia</taxon>
        <taxon>Thermomicrobiales</taxon>
        <taxon>Thermomicrobiaceae</taxon>
        <taxon>Thermalbibacter</taxon>
    </lineage>
</organism>
<accession>A0AA41WC03</accession>
<dbReference type="RefSeq" id="WP_284055962.1">
    <property type="nucleotide sequence ID" value="NZ_JAMSLR010000002.1"/>
</dbReference>
<sequence length="221" mass="24905">MLRLVSRAAILLALILIALGAGSALANSTTTYQVLTFGDDSFYNWDNETTQCGGSGQPACTDRVDWPVNMIFYPNADVNKAKDAVGRTNHLASSMNFRGNDGAGWFWDSDEGEKHQWSGDSDSFHHIRIYAPPSTDYFYNTRWSRYVVATTHIDKDESSFSPKYGWSETAEEYFVGKLRDKGYHVVDDVTWMANNDSWPTTRQDGNDYYLNNGYASQVTLP</sequence>
<protein>
    <submittedName>
        <fullName evidence="2">Uncharacterized protein</fullName>
    </submittedName>
</protein>
<name>A0AA41WC03_9BACT</name>
<evidence type="ECO:0000256" key="1">
    <source>
        <dbReference type="SAM" id="SignalP"/>
    </source>
</evidence>
<reference evidence="2" key="1">
    <citation type="submission" date="2022-06" db="EMBL/GenBank/DDBJ databases">
        <title>CFH 74404 Thermomicrobiaceae sp.</title>
        <authorList>
            <person name="Ming H."/>
            <person name="Li W.-J."/>
            <person name="Zhao Z."/>
        </authorList>
    </citation>
    <scope>NUCLEOTIDE SEQUENCE</scope>
    <source>
        <strain evidence="2">CFH 74404</strain>
    </source>
</reference>
<dbReference type="Proteomes" id="UP001165306">
    <property type="component" value="Unassembled WGS sequence"/>
</dbReference>
<dbReference type="EMBL" id="JAMSLR010000002">
    <property type="protein sequence ID" value="MCM8748178.1"/>
    <property type="molecule type" value="Genomic_DNA"/>
</dbReference>
<evidence type="ECO:0000313" key="3">
    <source>
        <dbReference type="Proteomes" id="UP001165306"/>
    </source>
</evidence>
<dbReference type="AlphaFoldDB" id="A0AA41WC03"/>
<proteinExistence type="predicted"/>
<feature type="chain" id="PRO_5041271368" evidence="1">
    <location>
        <begin position="27"/>
        <end position="221"/>
    </location>
</feature>
<keyword evidence="1" id="KW-0732">Signal</keyword>
<evidence type="ECO:0000313" key="2">
    <source>
        <dbReference type="EMBL" id="MCM8748178.1"/>
    </source>
</evidence>
<feature type="signal peptide" evidence="1">
    <location>
        <begin position="1"/>
        <end position="26"/>
    </location>
</feature>